<gene>
    <name evidence="3" type="ORF">ACG02S_09810</name>
</gene>
<protein>
    <submittedName>
        <fullName evidence="3">NF038120 family PEP-CTERM protein</fullName>
    </submittedName>
</protein>
<proteinExistence type="predicted"/>
<feature type="domain" description="Ice-binding protein C-terminal" evidence="2">
    <location>
        <begin position="214"/>
        <end position="236"/>
    </location>
</feature>
<dbReference type="Pfam" id="PF07589">
    <property type="entry name" value="PEP-CTERM"/>
    <property type="match status" value="1"/>
</dbReference>
<dbReference type="Proteomes" id="UP001606300">
    <property type="component" value="Unassembled WGS sequence"/>
</dbReference>
<dbReference type="NCBIfam" id="TIGR02595">
    <property type="entry name" value="PEP_CTERM"/>
    <property type="match status" value="1"/>
</dbReference>
<evidence type="ECO:0000259" key="2">
    <source>
        <dbReference type="Pfam" id="PF07589"/>
    </source>
</evidence>
<dbReference type="NCBIfam" id="NF038120">
    <property type="entry name" value="PEP_CTERM_QFxxD"/>
    <property type="match status" value="1"/>
</dbReference>
<dbReference type="EMBL" id="JBIGHY010000003">
    <property type="protein sequence ID" value="MFG6414193.1"/>
    <property type="molecule type" value="Genomic_DNA"/>
</dbReference>
<organism evidence="3 4">
    <name type="scientific">Pelomonas dachongensis</name>
    <dbReference type="NCBI Taxonomy" id="3299029"/>
    <lineage>
        <taxon>Bacteria</taxon>
        <taxon>Pseudomonadati</taxon>
        <taxon>Pseudomonadota</taxon>
        <taxon>Betaproteobacteria</taxon>
        <taxon>Burkholderiales</taxon>
        <taxon>Sphaerotilaceae</taxon>
        <taxon>Roseateles</taxon>
    </lineage>
</organism>
<feature type="chain" id="PRO_5047031490" evidence="1">
    <location>
        <begin position="24"/>
        <end position="239"/>
    </location>
</feature>
<keyword evidence="1" id="KW-0732">Signal</keyword>
<accession>A0ABW7EL47</accession>
<evidence type="ECO:0000313" key="4">
    <source>
        <dbReference type="Proteomes" id="UP001606300"/>
    </source>
</evidence>
<feature type="signal peptide" evidence="1">
    <location>
        <begin position="1"/>
        <end position="23"/>
    </location>
</feature>
<evidence type="ECO:0000256" key="1">
    <source>
        <dbReference type="SAM" id="SignalP"/>
    </source>
</evidence>
<evidence type="ECO:0000313" key="3">
    <source>
        <dbReference type="EMBL" id="MFG6414193.1"/>
    </source>
</evidence>
<name>A0ABW7EL47_9BURK</name>
<dbReference type="InterPro" id="IPR013424">
    <property type="entry name" value="Ice-binding_C"/>
</dbReference>
<keyword evidence="4" id="KW-1185">Reference proteome</keyword>
<sequence>MQKYLIKGALALASAAICGSVWAAPATIAIGFENPANAGSVYFGGDTFTDTGFKFSAVDPNGAGFVGATINGLAPADSSACSLSICPSASSSYYGVLNDGSVRMERGDGGSFRLAGFDAGFIAEFLDGSLFGPGLGQLIVNGGTGAGMMTETFVLDGLLNDGTTAFAHFDFSSAFSDMAFTEVSFTACLWDAGSCTAGASFNLAKFGLDNIAVIPEPGSYALVGLGLLAAAGARRRRNV</sequence>
<reference evidence="3 4" key="1">
    <citation type="submission" date="2024-09" db="EMBL/GenBank/DDBJ databases">
        <title>Novel species of the genus Pelomonas and Roseateles isolated from streams.</title>
        <authorList>
            <person name="Lu H."/>
        </authorList>
    </citation>
    <scope>NUCLEOTIDE SEQUENCE [LARGE SCALE GENOMIC DNA]</scope>
    <source>
        <strain evidence="3 4">DC23W</strain>
    </source>
</reference>
<comment type="caution">
    <text evidence="3">The sequence shown here is derived from an EMBL/GenBank/DDBJ whole genome shotgun (WGS) entry which is preliminary data.</text>
</comment>
<dbReference type="RefSeq" id="WP_394470272.1">
    <property type="nucleotide sequence ID" value="NZ_JBIGHY010000003.1"/>
</dbReference>